<evidence type="ECO:0000256" key="1">
    <source>
        <dbReference type="SAM" id="Phobius"/>
    </source>
</evidence>
<evidence type="ECO:0000313" key="2">
    <source>
        <dbReference type="EMBL" id="OLP49103.1"/>
    </source>
</evidence>
<keyword evidence="3" id="KW-1185">Reference proteome</keyword>
<keyword evidence="1" id="KW-0472">Membrane</keyword>
<dbReference type="EMBL" id="MKIN01000022">
    <property type="protein sequence ID" value="OLP49103.1"/>
    <property type="molecule type" value="Genomic_DNA"/>
</dbReference>
<name>A0A1Q9A3C4_9HYPH</name>
<dbReference type="AlphaFoldDB" id="A0A1Q9A3C4"/>
<organism evidence="2 3">
    <name type="scientific">Allorhizobium taibaishanense</name>
    <dbReference type="NCBI Taxonomy" id="887144"/>
    <lineage>
        <taxon>Bacteria</taxon>
        <taxon>Pseudomonadati</taxon>
        <taxon>Pseudomonadota</taxon>
        <taxon>Alphaproteobacteria</taxon>
        <taxon>Hyphomicrobiales</taxon>
        <taxon>Rhizobiaceae</taxon>
        <taxon>Rhizobium/Agrobacterium group</taxon>
        <taxon>Allorhizobium</taxon>
    </lineage>
</organism>
<accession>A0A1Q9A3C4</accession>
<feature type="transmembrane region" description="Helical" evidence="1">
    <location>
        <begin position="32"/>
        <end position="53"/>
    </location>
</feature>
<evidence type="ECO:0000313" key="3">
    <source>
        <dbReference type="Proteomes" id="UP000185598"/>
    </source>
</evidence>
<dbReference type="STRING" id="887144.BJF91_18590"/>
<keyword evidence="1" id="KW-1133">Transmembrane helix</keyword>
<comment type="caution">
    <text evidence="2">The sequence shown here is derived from an EMBL/GenBank/DDBJ whole genome shotgun (WGS) entry which is preliminary data.</text>
</comment>
<keyword evidence="1" id="KW-0812">Transmembrane</keyword>
<dbReference type="Proteomes" id="UP000185598">
    <property type="component" value="Unassembled WGS sequence"/>
</dbReference>
<proteinExistence type="predicted"/>
<protein>
    <submittedName>
        <fullName evidence="2">Uncharacterized protein</fullName>
    </submittedName>
</protein>
<reference evidence="2 3" key="1">
    <citation type="submission" date="2016-09" db="EMBL/GenBank/DDBJ databases">
        <title>Rhizobium oryziradicis sp. nov., isolated from the root of rice.</title>
        <authorList>
            <person name="Zhao J."/>
            <person name="Zhang X."/>
        </authorList>
    </citation>
    <scope>NUCLEOTIDE SEQUENCE [LARGE SCALE GENOMIC DNA]</scope>
    <source>
        <strain evidence="2 3">14971</strain>
    </source>
</reference>
<gene>
    <name evidence="2" type="ORF">BJF91_18590</name>
</gene>
<sequence length="79" mass="8406">MLPIFAGLSCCRPFLLFIDLLAIGCDMLLSWLIRGLFFALISVHLGLALHGALPSHLSLHYSAIDRGGIGLCAKASLGL</sequence>